<gene>
    <name evidence="1" type="ORF">GOBAR_AA18491</name>
</gene>
<dbReference type="Proteomes" id="UP000239757">
    <property type="component" value="Unassembled WGS sequence"/>
</dbReference>
<evidence type="ECO:0000313" key="2">
    <source>
        <dbReference type="Proteomes" id="UP000239757"/>
    </source>
</evidence>
<accession>A0A2P5XFP8</accession>
<dbReference type="AlphaFoldDB" id="A0A2P5XFP8"/>
<protein>
    <submittedName>
        <fullName evidence="1">Uncharacterized protein</fullName>
    </submittedName>
</protein>
<evidence type="ECO:0000313" key="1">
    <source>
        <dbReference type="EMBL" id="PPS02173.1"/>
    </source>
</evidence>
<reference evidence="1 2" key="1">
    <citation type="submission" date="2015-01" db="EMBL/GenBank/DDBJ databases">
        <title>Genome of allotetraploid Gossypium barbadense reveals genomic plasticity and fiber elongation in cotton evolution.</title>
        <authorList>
            <person name="Chen X."/>
            <person name="Liu X."/>
            <person name="Zhao B."/>
            <person name="Zheng H."/>
            <person name="Hu Y."/>
            <person name="Lu G."/>
            <person name="Yang C."/>
            <person name="Chen J."/>
            <person name="Shan C."/>
            <person name="Zhang L."/>
            <person name="Zhou Y."/>
            <person name="Wang L."/>
            <person name="Guo W."/>
            <person name="Bai Y."/>
            <person name="Ruan J."/>
            <person name="Shangguan X."/>
            <person name="Mao Y."/>
            <person name="Jiang J."/>
            <person name="Zhu Y."/>
            <person name="Lei J."/>
            <person name="Kang H."/>
            <person name="Chen S."/>
            <person name="He X."/>
            <person name="Wang R."/>
            <person name="Wang Y."/>
            <person name="Chen J."/>
            <person name="Wang L."/>
            <person name="Yu S."/>
            <person name="Wang B."/>
            <person name="Wei J."/>
            <person name="Song S."/>
            <person name="Lu X."/>
            <person name="Gao Z."/>
            <person name="Gu W."/>
            <person name="Deng X."/>
            <person name="Ma D."/>
            <person name="Wang S."/>
            <person name="Liang W."/>
            <person name="Fang L."/>
            <person name="Cai C."/>
            <person name="Zhu X."/>
            <person name="Zhou B."/>
            <person name="Zhang Y."/>
            <person name="Chen Z."/>
            <person name="Xu S."/>
            <person name="Zhu R."/>
            <person name="Wang S."/>
            <person name="Zhang T."/>
            <person name="Zhao G."/>
        </authorList>
    </citation>
    <scope>NUCLEOTIDE SEQUENCE [LARGE SCALE GENOMIC DNA]</scope>
    <source>
        <strain evidence="2">cv. Xinhai21</strain>
        <tissue evidence="1">Leaf</tissue>
    </source>
</reference>
<organism evidence="1 2">
    <name type="scientific">Gossypium barbadense</name>
    <name type="common">Sea Island cotton</name>
    <name type="synonym">Hibiscus barbadensis</name>
    <dbReference type="NCBI Taxonomy" id="3634"/>
    <lineage>
        <taxon>Eukaryota</taxon>
        <taxon>Viridiplantae</taxon>
        <taxon>Streptophyta</taxon>
        <taxon>Embryophyta</taxon>
        <taxon>Tracheophyta</taxon>
        <taxon>Spermatophyta</taxon>
        <taxon>Magnoliopsida</taxon>
        <taxon>eudicotyledons</taxon>
        <taxon>Gunneridae</taxon>
        <taxon>Pentapetalae</taxon>
        <taxon>rosids</taxon>
        <taxon>malvids</taxon>
        <taxon>Malvales</taxon>
        <taxon>Malvaceae</taxon>
        <taxon>Malvoideae</taxon>
        <taxon>Gossypium</taxon>
    </lineage>
</organism>
<proteinExistence type="predicted"/>
<sequence>MKPPHELEREWWWLSRWALMLWGDIIRNVLVGLLLGRLGKMILGRVGSSAPCGDIWPMRVRDDSWAAVLRSPKCHASLVMDGGRIDALERLGLYEAVPGAKVCQHFEGEKCMWRLRSCSSFSSRNSSVYRPRAPLNSGMLSERINSPRRNWTVPRSSYLVITV</sequence>
<dbReference type="EMBL" id="KZ664969">
    <property type="protein sequence ID" value="PPS02173.1"/>
    <property type="molecule type" value="Genomic_DNA"/>
</dbReference>
<name>A0A2P5XFP8_GOSBA</name>